<accession>A0A9P6YTQ7</accession>
<protein>
    <submittedName>
        <fullName evidence="1">Uncharacterized protein</fullName>
    </submittedName>
</protein>
<evidence type="ECO:0000313" key="2">
    <source>
        <dbReference type="Proteomes" id="UP000740926"/>
    </source>
</evidence>
<dbReference type="AlphaFoldDB" id="A0A9P6YTQ7"/>
<dbReference type="OMA" id="RHEETKM"/>
<dbReference type="EMBL" id="JAANIU010002652">
    <property type="protein sequence ID" value="KAG1564406.1"/>
    <property type="molecule type" value="Genomic_DNA"/>
</dbReference>
<dbReference type="Proteomes" id="UP000740926">
    <property type="component" value="Unassembled WGS sequence"/>
</dbReference>
<sequence length="81" mass="9797">MSNNSLFHPLDTQDELMKGTNISSINDEDWNQLISQFHSQPDIMVLIQLCKQEEDKRRYEENKMRLKEYEVYCELQKNQPF</sequence>
<name>A0A9P6YTQ7_9FUNG</name>
<evidence type="ECO:0000313" key="1">
    <source>
        <dbReference type="EMBL" id="KAG1564406.1"/>
    </source>
</evidence>
<proteinExistence type="predicted"/>
<reference evidence="1 2" key="1">
    <citation type="journal article" date="2020" name="Microb. Genom.">
        <title>Genetic diversity of clinical and environmental Mucorales isolates obtained from an investigation of mucormycosis cases among solid organ transplant recipients.</title>
        <authorList>
            <person name="Nguyen M.H."/>
            <person name="Kaul D."/>
            <person name="Muto C."/>
            <person name="Cheng S.J."/>
            <person name="Richter R.A."/>
            <person name="Bruno V.M."/>
            <person name="Liu G."/>
            <person name="Beyhan S."/>
            <person name="Sundermann A.J."/>
            <person name="Mounaud S."/>
            <person name="Pasculle A.W."/>
            <person name="Nierman W.C."/>
            <person name="Driscoll E."/>
            <person name="Cumbie R."/>
            <person name="Clancy C.J."/>
            <person name="Dupont C.L."/>
        </authorList>
    </citation>
    <scope>NUCLEOTIDE SEQUENCE [LARGE SCALE GENOMIC DNA]</scope>
    <source>
        <strain evidence="1 2">GL24</strain>
    </source>
</reference>
<comment type="caution">
    <text evidence="1">The sequence shown here is derived from an EMBL/GenBank/DDBJ whole genome shotgun (WGS) entry which is preliminary data.</text>
</comment>
<organism evidence="1 2">
    <name type="scientific">Rhizopus delemar</name>
    <dbReference type="NCBI Taxonomy" id="936053"/>
    <lineage>
        <taxon>Eukaryota</taxon>
        <taxon>Fungi</taxon>
        <taxon>Fungi incertae sedis</taxon>
        <taxon>Mucoromycota</taxon>
        <taxon>Mucoromycotina</taxon>
        <taxon>Mucoromycetes</taxon>
        <taxon>Mucorales</taxon>
        <taxon>Mucorineae</taxon>
        <taxon>Rhizopodaceae</taxon>
        <taxon>Rhizopus</taxon>
    </lineage>
</organism>
<gene>
    <name evidence="1" type="ORF">G6F50_011059</name>
</gene>
<keyword evidence="2" id="KW-1185">Reference proteome</keyword>